<evidence type="ECO:0000313" key="10">
    <source>
        <dbReference type="EMBL" id="GHC73282.1"/>
    </source>
</evidence>
<keyword evidence="4 9" id="KW-0808">Transferase</keyword>
<dbReference type="Proteomes" id="UP000626210">
    <property type="component" value="Unassembled WGS sequence"/>
</dbReference>
<comment type="pathway">
    <text evidence="1">Carbohydrate acid metabolism.</text>
</comment>
<evidence type="ECO:0000256" key="6">
    <source>
        <dbReference type="ARBA" id="ARBA00022777"/>
    </source>
</evidence>
<dbReference type="NCBIfam" id="TIGR01313">
    <property type="entry name" value="therm_gnt_kin"/>
    <property type="match status" value="1"/>
</dbReference>
<protein>
    <recommendedName>
        <fullName evidence="3 9">Gluconokinase</fullName>
        <ecNumber evidence="3 9">2.7.1.12</ecNumber>
    </recommendedName>
</protein>
<dbReference type="InterPro" id="IPR006001">
    <property type="entry name" value="Therm_gnt_kin"/>
</dbReference>
<comment type="similarity">
    <text evidence="2 9">Belongs to the gluconokinase GntK/GntV family.</text>
</comment>
<reference evidence="11" key="1">
    <citation type="journal article" date="2019" name="Int. J. Syst. Evol. Microbiol.">
        <title>The Global Catalogue of Microorganisms (GCM) 10K type strain sequencing project: providing services to taxonomists for standard genome sequencing and annotation.</title>
        <authorList>
            <consortium name="The Broad Institute Genomics Platform"/>
            <consortium name="The Broad Institute Genome Sequencing Center for Infectious Disease"/>
            <person name="Wu L."/>
            <person name="Ma J."/>
        </authorList>
    </citation>
    <scope>NUCLEOTIDE SEQUENCE [LARGE SCALE GENOMIC DNA]</scope>
    <source>
        <strain evidence="11">KCTC 23314</strain>
    </source>
</reference>
<dbReference type="PANTHER" id="PTHR43442">
    <property type="entry name" value="GLUCONOKINASE-RELATED"/>
    <property type="match status" value="1"/>
</dbReference>
<evidence type="ECO:0000256" key="2">
    <source>
        <dbReference type="ARBA" id="ARBA00008420"/>
    </source>
</evidence>
<name>A0ABQ3FWP7_9BURK</name>
<dbReference type="CDD" id="cd02021">
    <property type="entry name" value="GntK"/>
    <property type="match status" value="1"/>
</dbReference>
<evidence type="ECO:0000256" key="8">
    <source>
        <dbReference type="ARBA" id="ARBA00048090"/>
    </source>
</evidence>
<gene>
    <name evidence="10" type="ORF">GCM10007320_09780</name>
</gene>
<keyword evidence="7 9" id="KW-0067">ATP-binding</keyword>
<accession>A0ABQ3FWP7</accession>
<dbReference type="InterPro" id="IPR027417">
    <property type="entry name" value="P-loop_NTPase"/>
</dbReference>
<evidence type="ECO:0000256" key="7">
    <source>
        <dbReference type="ARBA" id="ARBA00022840"/>
    </source>
</evidence>
<keyword evidence="6 9" id="KW-0418">Kinase</keyword>
<proteinExistence type="inferred from homology"/>
<organism evidence="10 11">
    <name type="scientific">Pseudorhodoferax aquiterrae</name>
    <dbReference type="NCBI Taxonomy" id="747304"/>
    <lineage>
        <taxon>Bacteria</taxon>
        <taxon>Pseudomonadati</taxon>
        <taxon>Pseudomonadota</taxon>
        <taxon>Betaproteobacteria</taxon>
        <taxon>Burkholderiales</taxon>
        <taxon>Comamonadaceae</taxon>
    </lineage>
</organism>
<dbReference type="EMBL" id="BMYK01000002">
    <property type="protein sequence ID" value="GHC73282.1"/>
    <property type="molecule type" value="Genomic_DNA"/>
</dbReference>
<evidence type="ECO:0000313" key="11">
    <source>
        <dbReference type="Proteomes" id="UP000626210"/>
    </source>
</evidence>
<dbReference type="SUPFAM" id="SSF52540">
    <property type="entry name" value="P-loop containing nucleoside triphosphate hydrolases"/>
    <property type="match status" value="1"/>
</dbReference>
<dbReference type="EC" id="2.7.1.12" evidence="3 9"/>
<comment type="caution">
    <text evidence="10">The sequence shown here is derived from an EMBL/GenBank/DDBJ whole genome shotgun (WGS) entry which is preliminary data.</text>
</comment>
<keyword evidence="5 9" id="KW-0547">Nucleotide-binding</keyword>
<sequence length="162" mass="17332">MGVAGCGKSSLGALVAQSEGAVLIEGDSFHSEASRHKMSQGIALTDADRQGWLATLGEQLAAHAGRGVVLTCSALRRAYRERLRQALPGLRFAYLDIARDDALARVQARAATHFFSSSLVDSQFATLEVPTGEPGVLRLDAMAPLAQLQQEIHAWLSQPLTH</sequence>
<evidence type="ECO:0000256" key="4">
    <source>
        <dbReference type="ARBA" id="ARBA00022679"/>
    </source>
</evidence>
<dbReference type="Gene3D" id="3.40.50.300">
    <property type="entry name" value="P-loop containing nucleotide triphosphate hydrolases"/>
    <property type="match status" value="1"/>
</dbReference>
<evidence type="ECO:0000256" key="9">
    <source>
        <dbReference type="RuleBase" id="RU363066"/>
    </source>
</evidence>
<dbReference type="Pfam" id="PF13671">
    <property type="entry name" value="AAA_33"/>
    <property type="match status" value="1"/>
</dbReference>
<evidence type="ECO:0000256" key="3">
    <source>
        <dbReference type="ARBA" id="ARBA00012054"/>
    </source>
</evidence>
<comment type="catalytic activity">
    <reaction evidence="8 9">
        <text>D-gluconate + ATP = 6-phospho-D-gluconate + ADP + H(+)</text>
        <dbReference type="Rhea" id="RHEA:19433"/>
        <dbReference type="ChEBI" id="CHEBI:15378"/>
        <dbReference type="ChEBI" id="CHEBI:18391"/>
        <dbReference type="ChEBI" id="CHEBI:30616"/>
        <dbReference type="ChEBI" id="CHEBI:58759"/>
        <dbReference type="ChEBI" id="CHEBI:456216"/>
        <dbReference type="EC" id="2.7.1.12"/>
    </reaction>
</comment>
<evidence type="ECO:0000256" key="1">
    <source>
        <dbReference type="ARBA" id="ARBA00004761"/>
    </source>
</evidence>
<dbReference type="PANTHER" id="PTHR43442:SF3">
    <property type="entry name" value="GLUCONOKINASE-RELATED"/>
    <property type="match status" value="1"/>
</dbReference>
<evidence type="ECO:0000256" key="5">
    <source>
        <dbReference type="ARBA" id="ARBA00022741"/>
    </source>
</evidence>
<keyword evidence="11" id="KW-1185">Reference proteome</keyword>